<dbReference type="InterPro" id="IPR034746">
    <property type="entry name" value="POTRA"/>
</dbReference>
<evidence type="ECO:0000259" key="7">
    <source>
        <dbReference type="PROSITE" id="PS51779"/>
    </source>
</evidence>
<keyword evidence="2" id="KW-0378">Hydrolase</keyword>
<dbReference type="SUPFAM" id="SSF52151">
    <property type="entry name" value="FabD/lysophospholipase-like"/>
    <property type="match status" value="1"/>
</dbReference>
<dbReference type="EMBL" id="UOGD01000454">
    <property type="protein sequence ID" value="VAX29536.1"/>
    <property type="molecule type" value="Genomic_DNA"/>
</dbReference>
<dbReference type="PROSITE" id="PS51635">
    <property type="entry name" value="PNPLA"/>
    <property type="match status" value="1"/>
</dbReference>
<dbReference type="Gene3D" id="3.40.1090.10">
    <property type="entry name" value="Cytosolic phospholipase A2 catalytic domain"/>
    <property type="match status" value="2"/>
</dbReference>
<sequence>MLTKFRIAVLLFLFAPIFIIAQQDTLYLTPKLESEQLPFGLKTEESACYPKVGLALSGGGARGIATLGVLKALKENNIPLEYIVGTSMGSIIGGLYSAGYTLTEIDSIMQATDWNDFYRFSETNRNELFLDQKVTEDIALFSVRFDGLTPVVPTSFNTGQQFLNYLNYLTLNAPLHVAHNDFNSLRFKFRAVSTDLGTGKLIMIKHGSLSKALRASSSVSFLLEPVHVDSMLLVDGGVVANVPTKPARDVGSDYVIAVNTTSPLRKREDLDDPLKIADQLVSIPISMVTKENLKYADVTITPALGNKKNDDFTNLDSLIRLGYKATLPQIKKIKKDLKNYSLENSSKEIIYFYNIQPYDNNSKLESQITEKFAGKDSVSNRDILVELGGYFNSGDFEFISAKLIKNKKTARIKIDYKYKPLITSIKVVGAEKIALDKIYGILNSLNGKRYNEKKISQKLIDLLRFYRKNGLSLADINSVSFDKASGLLTIDIDEGRINSIIIKGNKKTNDAVILREFPMRKGEYFTADKLFKGLKSLRTTGLFKSIDIRITNAEIGKNVEIVVEEKISSLARFGLKADNERYVQFSIDVRDENLFGTGTEIGALFFGGLRNQLVVAEHKANRIFNTYLTYKLKGYFDLTDINTYKDNVVNDPKRFSRTKNGEYRQKKYGVSLGVGMQAEKFGNLIANFRYETNYLRNIAGDNITPEKFDLAVLKFSMTIDTQDKYPYPNSGSYFDTYYETSQKIFGADISYSLYSLKYVGYFSLSKSSVLTPSIQVGVGDETLPLSQQFGFGGQYSFLGYREYEYRGRQIFIGSLQYRFKLPFKIWFDAYITARYDVGNIWERKEEMKFKDFKQGLGAVLSFNTPVGPADFAIGRSFLIDRGITKGNIVRGPTLLYFTIGYFF</sequence>
<comment type="subcellular location">
    <subcellularLocation>
        <location evidence="1">Membrane</location>
    </subcellularLocation>
</comment>
<feature type="domain" description="POTRA" evidence="7">
    <location>
        <begin position="495"/>
        <end position="566"/>
    </location>
</feature>
<reference evidence="8" key="1">
    <citation type="submission" date="2018-06" db="EMBL/GenBank/DDBJ databases">
        <authorList>
            <person name="Zhirakovskaya E."/>
        </authorList>
    </citation>
    <scope>NUCLEOTIDE SEQUENCE</scope>
</reference>
<dbReference type="Pfam" id="PF01103">
    <property type="entry name" value="Omp85"/>
    <property type="match status" value="1"/>
</dbReference>
<dbReference type="InterPro" id="IPR000184">
    <property type="entry name" value="Bac_surfAg_D15"/>
</dbReference>
<dbReference type="InterPro" id="IPR050301">
    <property type="entry name" value="NTE"/>
</dbReference>
<keyword evidence="4" id="KW-0443">Lipid metabolism</keyword>
<dbReference type="PANTHER" id="PTHR14226">
    <property type="entry name" value="NEUROPATHY TARGET ESTERASE/SWISS CHEESE D.MELANOGASTER"/>
    <property type="match status" value="1"/>
</dbReference>
<dbReference type="InterPro" id="IPR010827">
    <property type="entry name" value="BamA/TamA_POTRA"/>
</dbReference>
<dbReference type="Pfam" id="PF01734">
    <property type="entry name" value="Patatin"/>
    <property type="match status" value="1"/>
</dbReference>
<evidence type="ECO:0000256" key="4">
    <source>
        <dbReference type="ARBA" id="ARBA00023098"/>
    </source>
</evidence>
<accession>A0A3B1CGB6</accession>
<organism evidence="8">
    <name type="scientific">hydrothermal vent metagenome</name>
    <dbReference type="NCBI Taxonomy" id="652676"/>
    <lineage>
        <taxon>unclassified sequences</taxon>
        <taxon>metagenomes</taxon>
        <taxon>ecological metagenomes</taxon>
    </lineage>
</organism>
<dbReference type="Gene3D" id="3.10.20.310">
    <property type="entry name" value="membrane protein fhac"/>
    <property type="match status" value="2"/>
</dbReference>
<gene>
    <name evidence="8" type="ORF">MNBD_IGNAVI01-1476</name>
</gene>
<dbReference type="PROSITE" id="PS51779">
    <property type="entry name" value="POTRA"/>
    <property type="match status" value="1"/>
</dbReference>
<dbReference type="InterPro" id="IPR002641">
    <property type="entry name" value="PNPLA_dom"/>
</dbReference>
<protein>
    <submittedName>
        <fullName evidence="8">Putative patatin-like phospholipase</fullName>
    </submittedName>
</protein>
<dbReference type="AlphaFoldDB" id="A0A3B1CGB6"/>
<evidence type="ECO:0000256" key="2">
    <source>
        <dbReference type="ARBA" id="ARBA00022801"/>
    </source>
</evidence>
<evidence type="ECO:0000259" key="6">
    <source>
        <dbReference type="PROSITE" id="PS51635"/>
    </source>
</evidence>
<evidence type="ECO:0000256" key="5">
    <source>
        <dbReference type="ARBA" id="ARBA00023136"/>
    </source>
</evidence>
<name>A0A3B1CGB6_9ZZZZ</name>
<dbReference type="Pfam" id="PF07244">
    <property type="entry name" value="POTRA"/>
    <property type="match status" value="2"/>
</dbReference>
<keyword evidence="5" id="KW-0472">Membrane</keyword>
<proteinExistence type="predicted"/>
<dbReference type="GO" id="GO:0019867">
    <property type="term" value="C:outer membrane"/>
    <property type="evidence" value="ECO:0007669"/>
    <property type="project" value="InterPro"/>
</dbReference>
<feature type="domain" description="PNPLA" evidence="6">
    <location>
        <begin position="54"/>
        <end position="248"/>
    </location>
</feature>
<dbReference type="PANTHER" id="PTHR14226:SF29">
    <property type="entry name" value="NEUROPATHY TARGET ESTERASE SWS"/>
    <property type="match status" value="1"/>
</dbReference>
<dbReference type="Gene3D" id="2.40.160.50">
    <property type="entry name" value="membrane protein fhac: a member of the omp85/tpsb transporter family"/>
    <property type="match status" value="1"/>
</dbReference>
<evidence type="ECO:0000313" key="8">
    <source>
        <dbReference type="EMBL" id="VAX29536.1"/>
    </source>
</evidence>
<evidence type="ECO:0000256" key="3">
    <source>
        <dbReference type="ARBA" id="ARBA00022963"/>
    </source>
</evidence>
<dbReference type="GO" id="GO:0016042">
    <property type="term" value="P:lipid catabolic process"/>
    <property type="evidence" value="ECO:0007669"/>
    <property type="project" value="UniProtKB-KW"/>
</dbReference>
<dbReference type="CDD" id="cd07205">
    <property type="entry name" value="Pat_PNPLA6_PNPLA7_NTE1_like"/>
    <property type="match status" value="1"/>
</dbReference>
<dbReference type="GO" id="GO:0016787">
    <property type="term" value="F:hydrolase activity"/>
    <property type="evidence" value="ECO:0007669"/>
    <property type="project" value="UniProtKB-KW"/>
</dbReference>
<dbReference type="InterPro" id="IPR016035">
    <property type="entry name" value="Acyl_Trfase/lysoPLipase"/>
</dbReference>
<evidence type="ECO:0000256" key="1">
    <source>
        <dbReference type="ARBA" id="ARBA00004370"/>
    </source>
</evidence>
<keyword evidence="3" id="KW-0442">Lipid degradation</keyword>